<organism evidence="9 10">
    <name type="scientific">Cryomyces minteri</name>
    <dbReference type="NCBI Taxonomy" id="331657"/>
    <lineage>
        <taxon>Eukaryota</taxon>
        <taxon>Fungi</taxon>
        <taxon>Dikarya</taxon>
        <taxon>Ascomycota</taxon>
        <taxon>Pezizomycotina</taxon>
        <taxon>Dothideomycetes</taxon>
        <taxon>Dothideomycetes incertae sedis</taxon>
        <taxon>Cryomyces</taxon>
    </lineage>
</organism>
<dbReference type="InterPro" id="IPR052337">
    <property type="entry name" value="SAT4-like"/>
</dbReference>
<comment type="similarity">
    <text evidence="5">Belongs to the SAT4 family.</text>
</comment>
<evidence type="ECO:0000256" key="3">
    <source>
        <dbReference type="ARBA" id="ARBA00022989"/>
    </source>
</evidence>
<evidence type="ECO:0000256" key="2">
    <source>
        <dbReference type="ARBA" id="ARBA00022692"/>
    </source>
</evidence>
<sequence>MVDADVAAAFAAGRIPPDMSWITPEYLSQSRDYAPTVALIFVCVFATLVVLVRCYARIFSTKRFGLDDVLAVSSNVLYVAFVVLCVILIKEGSGRHIEYIQYVLTPDQVNLTEINDFAAHIIYTTALFVCRMSGLSFYHRLCDRHQRLLTVIKCAAVFLICAYLPQLFLLIFHCLPVTGLWPYAWQAESADFTCITWGAVYSVNSGLSLVCDAILFAIPVTMIRLLQVSLSRKIKLSFVLLPGVAVIIISIVRLYLVIVGQWADDGSWPYGPMLAIESAEIGGTLIALSVPALKPLFGSIFAKFTGTFHGSVKQSGTFNSTSRRTDGLPSSGNGRSFGSRGNIYDNYGDLPAGWRGDTLQHERKTTDSSTDTKVGSGVGERMGFKKMDSNEDLLEDRELSHQGSASDFRVQVQKEFKFESNAIPLRPL</sequence>
<keyword evidence="2 7" id="KW-0812">Transmembrane</keyword>
<feature type="region of interest" description="Disordered" evidence="6">
    <location>
        <begin position="313"/>
        <end position="337"/>
    </location>
</feature>
<feature type="transmembrane region" description="Helical" evidence="7">
    <location>
        <begin position="270"/>
        <end position="293"/>
    </location>
</feature>
<evidence type="ECO:0000313" key="10">
    <source>
        <dbReference type="Proteomes" id="UP000308768"/>
    </source>
</evidence>
<evidence type="ECO:0000256" key="1">
    <source>
        <dbReference type="ARBA" id="ARBA00004141"/>
    </source>
</evidence>
<comment type="subcellular location">
    <subcellularLocation>
        <location evidence="1">Membrane</location>
        <topology evidence="1">Multi-pass membrane protein</topology>
    </subcellularLocation>
</comment>
<name>A0A4U0X9W8_9PEZI</name>
<feature type="transmembrane region" description="Helical" evidence="7">
    <location>
        <begin position="206"/>
        <end position="226"/>
    </location>
</feature>
<feature type="transmembrane region" description="Helical" evidence="7">
    <location>
        <begin position="117"/>
        <end position="138"/>
    </location>
</feature>
<accession>A0A4U0X9W8</accession>
<feature type="compositionally biased region" description="Polar residues" evidence="6">
    <location>
        <begin position="313"/>
        <end position="322"/>
    </location>
</feature>
<dbReference type="EMBL" id="NAJN01000433">
    <property type="protein sequence ID" value="TKA73434.1"/>
    <property type="molecule type" value="Genomic_DNA"/>
</dbReference>
<feature type="transmembrane region" description="Helical" evidence="7">
    <location>
        <begin position="68"/>
        <end position="89"/>
    </location>
</feature>
<evidence type="ECO:0000256" key="5">
    <source>
        <dbReference type="ARBA" id="ARBA00038359"/>
    </source>
</evidence>
<feature type="transmembrane region" description="Helical" evidence="7">
    <location>
        <begin position="150"/>
        <end position="172"/>
    </location>
</feature>
<dbReference type="Pfam" id="PF20684">
    <property type="entry name" value="Fung_rhodopsin"/>
    <property type="match status" value="1"/>
</dbReference>
<feature type="region of interest" description="Disordered" evidence="6">
    <location>
        <begin position="360"/>
        <end position="382"/>
    </location>
</feature>
<keyword evidence="3 7" id="KW-1133">Transmembrane helix</keyword>
<keyword evidence="10" id="KW-1185">Reference proteome</keyword>
<evidence type="ECO:0000256" key="4">
    <source>
        <dbReference type="ARBA" id="ARBA00023136"/>
    </source>
</evidence>
<dbReference type="AlphaFoldDB" id="A0A4U0X9W8"/>
<evidence type="ECO:0000313" key="9">
    <source>
        <dbReference type="EMBL" id="TKA73434.1"/>
    </source>
</evidence>
<dbReference type="Proteomes" id="UP000308768">
    <property type="component" value="Unassembled WGS sequence"/>
</dbReference>
<protein>
    <recommendedName>
        <fullName evidence="8">Rhodopsin domain-containing protein</fullName>
    </recommendedName>
</protein>
<dbReference type="GO" id="GO:0016020">
    <property type="term" value="C:membrane"/>
    <property type="evidence" value="ECO:0007669"/>
    <property type="project" value="UniProtKB-SubCell"/>
</dbReference>
<evidence type="ECO:0000259" key="8">
    <source>
        <dbReference type="Pfam" id="PF20684"/>
    </source>
</evidence>
<feature type="transmembrane region" description="Helical" evidence="7">
    <location>
        <begin position="33"/>
        <end position="56"/>
    </location>
</feature>
<reference evidence="9 10" key="1">
    <citation type="submission" date="2017-03" db="EMBL/GenBank/DDBJ databases">
        <title>Genomes of endolithic fungi from Antarctica.</title>
        <authorList>
            <person name="Coleine C."/>
            <person name="Masonjones S."/>
            <person name="Stajich J.E."/>
        </authorList>
    </citation>
    <scope>NUCLEOTIDE SEQUENCE [LARGE SCALE GENOMIC DNA]</scope>
    <source>
        <strain evidence="9 10">CCFEE 5187</strain>
    </source>
</reference>
<evidence type="ECO:0000256" key="7">
    <source>
        <dbReference type="SAM" id="Phobius"/>
    </source>
</evidence>
<dbReference type="InterPro" id="IPR049326">
    <property type="entry name" value="Rhodopsin_dom_fungi"/>
</dbReference>
<evidence type="ECO:0000256" key="6">
    <source>
        <dbReference type="SAM" id="MobiDB-lite"/>
    </source>
</evidence>
<proteinExistence type="inferred from homology"/>
<feature type="transmembrane region" description="Helical" evidence="7">
    <location>
        <begin position="238"/>
        <end position="258"/>
    </location>
</feature>
<dbReference type="PANTHER" id="PTHR33048:SF47">
    <property type="entry name" value="INTEGRAL MEMBRANE PROTEIN-RELATED"/>
    <property type="match status" value="1"/>
</dbReference>
<keyword evidence="4 7" id="KW-0472">Membrane</keyword>
<comment type="caution">
    <text evidence="9">The sequence shown here is derived from an EMBL/GenBank/DDBJ whole genome shotgun (WGS) entry which is preliminary data.</text>
</comment>
<gene>
    <name evidence="9" type="ORF">B0A49_06853</name>
</gene>
<dbReference type="OrthoDB" id="5417844at2759"/>
<dbReference type="PANTHER" id="PTHR33048">
    <property type="entry name" value="PTH11-LIKE INTEGRAL MEMBRANE PROTEIN (AFU_ORTHOLOGUE AFUA_5G11245)"/>
    <property type="match status" value="1"/>
</dbReference>
<feature type="domain" description="Rhodopsin" evidence="8">
    <location>
        <begin position="52"/>
        <end position="297"/>
    </location>
</feature>